<evidence type="ECO:0000313" key="1">
    <source>
        <dbReference type="EMBL" id="BBI90604.1"/>
    </source>
</evidence>
<evidence type="ECO:0000313" key="2">
    <source>
        <dbReference type="Proteomes" id="UP000422648"/>
    </source>
</evidence>
<proteinExistence type="predicted"/>
<name>A0A5S9HXN5_9CAUD</name>
<accession>A0A5S9HXN5</accession>
<dbReference type="GeneID" id="55803017"/>
<dbReference type="Proteomes" id="UP000422648">
    <property type="component" value="Segment"/>
</dbReference>
<dbReference type="RefSeq" id="YP_009873896.1">
    <property type="nucleotide sequence ID" value="NC_049340.1"/>
</dbReference>
<sequence>MTTKELKTKVIGHIDSITEKNEIPELYPFTKVIEFLKSLEGIKGLPLEKGLDGILFNYKNAFESLKALDGDEHNYLAHKTKFKTTIHSLRYFCSWCLKLVKSRPDITDAELVDEFKWYVDFRANKLITEILENNPRMNSTNPISNLKDVYGNDTRIRLYKELFLPLQLAKNGESFDSFLAMQRKFLTN</sequence>
<dbReference type="KEGG" id="vg:55803017"/>
<reference evidence="1 2" key="1">
    <citation type="journal article" date="2019" name="Arch. Virol.">
        <title>A novel jumbo Tenacibaculum maritimum lytic phage with head-fiber-like appendages.</title>
        <authorList>
            <person name="Kawato Y."/>
            <person name="Istiqomah I."/>
            <person name="Gaafar A.Y."/>
            <person name="Hanaoka M."/>
            <person name="Ishimaru K."/>
            <person name="Yasuike M."/>
            <person name="Nishiki I."/>
            <person name="Nakamura Y."/>
            <person name="Fujiwara A."/>
            <person name="Nakai T."/>
        </authorList>
    </citation>
    <scope>NUCLEOTIDE SEQUENCE [LARGE SCALE GENOMIC DNA]</scope>
    <source>
        <strain evidence="1 2">PTm1</strain>
    </source>
</reference>
<organism evidence="1 2">
    <name type="scientific">Tenacibaculum phage PTm1</name>
    <dbReference type="NCBI Taxonomy" id="2547425"/>
    <lineage>
        <taxon>Viruses</taxon>
        <taxon>Duplodnaviria</taxon>
        <taxon>Heunggongvirae</taxon>
        <taxon>Uroviricota</taxon>
        <taxon>Caudoviricetes</taxon>
        <taxon>Shirahamavirus</taxon>
        <taxon>Shirahamavirus PTm1</taxon>
    </lineage>
</organism>
<keyword evidence="2" id="KW-1185">Reference proteome</keyword>
<dbReference type="EMBL" id="AP019524">
    <property type="protein sequence ID" value="BBI90604.1"/>
    <property type="molecule type" value="Genomic_DNA"/>
</dbReference>
<protein>
    <submittedName>
        <fullName evidence="1">Uncharacterized protein</fullName>
    </submittedName>
</protein>